<feature type="chain" id="PRO_5044579385" evidence="1">
    <location>
        <begin position="21"/>
        <end position="224"/>
    </location>
</feature>
<evidence type="ECO:0000313" key="3">
    <source>
        <dbReference type="Proteomes" id="UP000694846"/>
    </source>
</evidence>
<gene>
    <name evidence="4" type="primary">LOC112690234</name>
    <name evidence="2" type="ORF">g.129254</name>
</gene>
<dbReference type="Gene3D" id="2.40.128.20">
    <property type="match status" value="1"/>
</dbReference>
<evidence type="ECO:0000256" key="1">
    <source>
        <dbReference type="SAM" id="SignalP"/>
    </source>
</evidence>
<sequence length="224" mass="25842">MYRLLVLCLCYGFLDHAASTEDITAALYEHCGDLKPQESIQIKLITGVWYVIERLQHKTDEKLYHGEKLEDPSCPYIYLTYFENDSVLKLYWEESDGNIEYRLKINDKSYPGLWMSSGGQNGSLLQLTRYSQFAGTVYVMEAVSDHMVLTFCSPNAQLYSLILARQMMLDVKDLKSITNHINRLKLPITQTRRTCRNSSPITQAITLWLITTLSLAHVFLRITQ</sequence>
<keyword evidence="3" id="KW-1185">Reference proteome</keyword>
<name>A0A2S2R7G3_9HEMI</name>
<dbReference type="GeneID" id="112690234"/>
<evidence type="ECO:0000313" key="2">
    <source>
        <dbReference type="EMBL" id="MBY85987.1"/>
    </source>
</evidence>
<keyword evidence="1" id="KW-0732">Signal</keyword>
<feature type="signal peptide" evidence="1">
    <location>
        <begin position="1"/>
        <end position="20"/>
    </location>
</feature>
<accession>A0A2S2R7G3</accession>
<evidence type="ECO:0000313" key="4">
    <source>
        <dbReference type="RefSeq" id="XP_025419987.1"/>
    </source>
</evidence>
<reference evidence="4" key="2">
    <citation type="submission" date="2025-04" db="UniProtKB">
        <authorList>
            <consortium name="RefSeq"/>
        </authorList>
    </citation>
    <scope>IDENTIFICATION</scope>
    <source>
        <tissue evidence="4">Whole body</tissue>
    </source>
</reference>
<dbReference type="EMBL" id="GGMS01016784">
    <property type="protein sequence ID" value="MBY85987.1"/>
    <property type="molecule type" value="Transcribed_RNA"/>
</dbReference>
<dbReference type="OrthoDB" id="6615450at2759"/>
<reference evidence="2" key="1">
    <citation type="submission" date="2018-04" db="EMBL/GenBank/DDBJ databases">
        <title>Transcriptome assembly of Sipha flava.</title>
        <authorList>
            <person name="Scully E.D."/>
            <person name="Geib S.M."/>
            <person name="Palmer N.A."/>
            <person name="Koch K."/>
            <person name="Bradshaw J."/>
            <person name="Heng-Moss T."/>
            <person name="Sarath G."/>
        </authorList>
    </citation>
    <scope>NUCLEOTIDE SEQUENCE</scope>
</reference>
<dbReference type="RefSeq" id="XP_025419987.1">
    <property type="nucleotide sequence ID" value="XM_025564202.1"/>
</dbReference>
<proteinExistence type="predicted"/>
<organism evidence="2">
    <name type="scientific">Sipha flava</name>
    <name type="common">yellow sugarcane aphid</name>
    <dbReference type="NCBI Taxonomy" id="143950"/>
    <lineage>
        <taxon>Eukaryota</taxon>
        <taxon>Metazoa</taxon>
        <taxon>Ecdysozoa</taxon>
        <taxon>Arthropoda</taxon>
        <taxon>Hexapoda</taxon>
        <taxon>Insecta</taxon>
        <taxon>Pterygota</taxon>
        <taxon>Neoptera</taxon>
        <taxon>Paraneoptera</taxon>
        <taxon>Hemiptera</taxon>
        <taxon>Sternorrhyncha</taxon>
        <taxon>Aphidomorpha</taxon>
        <taxon>Aphidoidea</taxon>
        <taxon>Aphididae</taxon>
        <taxon>Sipha</taxon>
    </lineage>
</organism>
<dbReference type="Proteomes" id="UP000694846">
    <property type="component" value="Unplaced"/>
</dbReference>
<dbReference type="AlphaFoldDB" id="A0A2S2R7G3"/>
<protein>
    <submittedName>
        <fullName evidence="4">Uncharacterized protein LOC112690234</fullName>
    </submittedName>
</protein>
<dbReference type="SUPFAM" id="SSF50814">
    <property type="entry name" value="Lipocalins"/>
    <property type="match status" value="1"/>
</dbReference>
<dbReference type="InterPro" id="IPR012674">
    <property type="entry name" value="Calycin"/>
</dbReference>